<dbReference type="AlphaFoldDB" id="A0A1N7C0Q9"/>
<accession>A0A1N7C0Q9</accession>
<gene>
    <name evidence="1" type="ORF">SAMN05443094_1118</name>
</gene>
<protein>
    <submittedName>
        <fullName evidence="1">Uncharacterized protein</fullName>
    </submittedName>
</protein>
<dbReference type="EMBL" id="FTLX01000011">
    <property type="protein sequence ID" value="SIR57142.1"/>
    <property type="molecule type" value="Genomic_DNA"/>
</dbReference>
<dbReference type="STRING" id="1017273.SAMN05443094_1118"/>
<organism evidence="1 2">
    <name type="scientific">Domibacillus enclensis</name>
    <dbReference type="NCBI Taxonomy" id="1017273"/>
    <lineage>
        <taxon>Bacteria</taxon>
        <taxon>Bacillati</taxon>
        <taxon>Bacillota</taxon>
        <taxon>Bacilli</taxon>
        <taxon>Bacillales</taxon>
        <taxon>Bacillaceae</taxon>
        <taxon>Domibacillus</taxon>
    </lineage>
</organism>
<evidence type="ECO:0000313" key="2">
    <source>
        <dbReference type="Proteomes" id="UP000186385"/>
    </source>
</evidence>
<evidence type="ECO:0000313" key="1">
    <source>
        <dbReference type="EMBL" id="SIR57142.1"/>
    </source>
</evidence>
<sequence length="58" mass="6553">MTKIDKITFVLEVVKKILELIQAGKSLNQAITTTSLAVNMPEEKIIKLVKMHMNLKKS</sequence>
<reference evidence="1 2" key="1">
    <citation type="submission" date="2017-01" db="EMBL/GenBank/DDBJ databases">
        <authorList>
            <person name="Mah S.A."/>
            <person name="Swanson W.J."/>
            <person name="Moy G.W."/>
            <person name="Vacquier V.D."/>
        </authorList>
    </citation>
    <scope>NUCLEOTIDE SEQUENCE [LARGE SCALE GENOMIC DNA]</scope>
    <source>
        <strain evidence="1 2">NIO-1016</strain>
    </source>
</reference>
<proteinExistence type="predicted"/>
<dbReference type="Proteomes" id="UP000186385">
    <property type="component" value="Unassembled WGS sequence"/>
</dbReference>
<dbReference type="RefSeq" id="WP_156149420.1">
    <property type="nucleotide sequence ID" value="NZ_FTLX01000011.1"/>
</dbReference>
<name>A0A1N7C0Q9_9BACI</name>